<protein>
    <submittedName>
        <fullName evidence="2">Uncharacterized protein</fullName>
    </submittedName>
</protein>
<feature type="compositionally biased region" description="Acidic residues" evidence="1">
    <location>
        <begin position="45"/>
        <end position="69"/>
    </location>
</feature>
<dbReference type="EMBL" id="JAAVMX010000009">
    <property type="protein sequence ID" value="KAF4504492.1"/>
    <property type="molecule type" value="Genomic_DNA"/>
</dbReference>
<name>A0A8H4LSW1_9HYPO</name>
<proteinExistence type="predicted"/>
<dbReference type="AlphaFoldDB" id="A0A8H4LSW1"/>
<comment type="caution">
    <text evidence="2">The sequence shown here is derived from an EMBL/GenBank/DDBJ whole genome shotgun (WGS) entry which is preliminary data.</text>
</comment>
<dbReference type="OrthoDB" id="6612291at2759"/>
<dbReference type="Proteomes" id="UP000557566">
    <property type="component" value="Unassembled WGS sequence"/>
</dbReference>
<organism evidence="2 3">
    <name type="scientific">Ophiocordyceps sinensis</name>
    <dbReference type="NCBI Taxonomy" id="72228"/>
    <lineage>
        <taxon>Eukaryota</taxon>
        <taxon>Fungi</taxon>
        <taxon>Dikarya</taxon>
        <taxon>Ascomycota</taxon>
        <taxon>Pezizomycotina</taxon>
        <taxon>Sordariomycetes</taxon>
        <taxon>Hypocreomycetidae</taxon>
        <taxon>Hypocreales</taxon>
        <taxon>Ophiocordycipitaceae</taxon>
        <taxon>Ophiocordyceps</taxon>
    </lineage>
</organism>
<sequence>MSSSALPFVSGYRNQMIFPSLVSQHTRGKGDYGWAYRGAKQVDGHEEEVDAASEVGDADGPDLGDDDAPDGAAGCGEVEAAGTNRRGEDLGLQGQPVRCFWTREGASLTSELYTQAAGPRPRL</sequence>
<feature type="compositionally biased region" description="Low complexity" evidence="1">
    <location>
        <begin position="70"/>
        <end position="82"/>
    </location>
</feature>
<evidence type="ECO:0000313" key="2">
    <source>
        <dbReference type="EMBL" id="KAF4504492.1"/>
    </source>
</evidence>
<keyword evidence="3" id="KW-1185">Reference proteome</keyword>
<gene>
    <name evidence="2" type="ORF">G6O67_007940</name>
</gene>
<evidence type="ECO:0000256" key="1">
    <source>
        <dbReference type="SAM" id="MobiDB-lite"/>
    </source>
</evidence>
<reference evidence="2 3" key="1">
    <citation type="journal article" date="2020" name="Genome Biol. Evol.">
        <title>A new high-quality draft genome assembly of the Chinese cordyceps Ophiocordyceps sinensis.</title>
        <authorList>
            <person name="Shu R."/>
            <person name="Zhang J."/>
            <person name="Meng Q."/>
            <person name="Zhang H."/>
            <person name="Zhou G."/>
            <person name="Li M."/>
            <person name="Wu P."/>
            <person name="Zhao Y."/>
            <person name="Chen C."/>
            <person name="Qin Q."/>
        </authorList>
    </citation>
    <scope>NUCLEOTIDE SEQUENCE [LARGE SCALE GENOMIC DNA]</scope>
    <source>
        <strain evidence="2 3">IOZ07</strain>
    </source>
</reference>
<accession>A0A8H4LSW1</accession>
<feature type="region of interest" description="Disordered" evidence="1">
    <location>
        <begin position="43"/>
        <end position="89"/>
    </location>
</feature>
<evidence type="ECO:0000313" key="3">
    <source>
        <dbReference type="Proteomes" id="UP000557566"/>
    </source>
</evidence>